<dbReference type="KEGG" id="tfr:BR63_13485"/>
<dbReference type="NCBIfam" id="TIGR00278">
    <property type="entry name" value="membrane protein insertion efficiency factor YidD"/>
    <property type="match status" value="1"/>
</dbReference>
<dbReference type="Pfam" id="PF01809">
    <property type="entry name" value="YidD"/>
    <property type="match status" value="1"/>
</dbReference>
<reference evidence="3 4" key="1">
    <citation type="journal article" date="2019" name="Front. Microbiol.">
        <title>Thermoanaerosceptrum fracticalcis gen. nov. sp. nov., a Novel Fumarate-Fermenting Microorganism From a Deep Fractured Carbonate Aquifer of the US Great Basin.</title>
        <authorList>
            <person name="Hamilton-Brehm S.D."/>
            <person name="Stewart L.E."/>
            <person name="Zavarin M."/>
            <person name="Caldwell M."/>
            <person name="Lawson P.A."/>
            <person name="Onstott T.C."/>
            <person name="Grzymski J."/>
            <person name="Neveux I."/>
            <person name="Lollar B.S."/>
            <person name="Russell C.E."/>
            <person name="Moser D.P."/>
        </authorList>
    </citation>
    <scope>NUCLEOTIDE SEQUENCE [LARGE SCALE GENOMIC DNA]</scope>
    <source>
        <strain evidence="3 4">DRI-13</strain>
    </source>
</reference>
<comment type="subcellular location">
    <subcellularLocation>
        <location evidence="2">Cell membrane</location>
        <topology evidence="2">Peripheral membrane protein</topology>
        <orientation evidence="2">Cytoplasmic side</orientation>
    </subcellularLocation>
</comment>
<organism evidence="3 4">
    <name type="scientific">Thermanaerosceptrum fracticalcis</name>
    <dbReference type="NCBI Taxonomy" id="1712410"/>
    <lineage>
        <taxon>Bacteria</taxon>
        <taxon>Bacillati</taxon>
        <taxon>Bacillota</taxon>
        <taxon>Clostridia</taxon>
        <taxon>Eubacteriales</taxon>
        <taxon>Peptococcaceae</taxon>
        <taxon>Thermanaerosceptrum</taxon>
    </lineage>
</organism>
<dbReference type="PANTHER" id="PTHR33383:SF1">
    <property type="entry name" value="MEMBRANE PROTEIN INSERTION EFFICIENCY FACTOR-RELATED"/>
    <property type="match status" value="1"/>
</dbReference>
<dbReference type="PANTHER" id="PTHR33383">
    <property type="entry name" value="MEMBRANE PROTEIN INSERTION EFFICIENCY FACTOR-RELATED"/>
    <property type="match status" value="1"/>
</dbReference>
<keyword evidence="4" id="KW-1185">Reference proteome</keyword>
<dbReference type="OrthoDB" id="9801753at2"/>
<sequence length="69" mass="8057">MKEILLMIISFYQRFLSPLKGPSCRFYPTCSQYALEAVSRYGPWKGSWLALKRIFKCHPFHPGGYDPVK</sequence>
<accession>A0A7G6E568</accession>
<dbReference type="RefSeq" id="WP_034424115.1">
    <property type="nucleotide sequence ID" value="NZ_CP045798.1"/>
</dbReference>
<keyword evidence="2" id="KW-1003">Cell membrane</keyword>
<evidence type="ECO:0000256" key="2">
    <source>
        <dbReference type="HAMAP-Rule" id="MF_00386"/>
    </source>
</evidence>
<dbReference type="Proteomes" id="UP000515847">
    <property type="component" value="Chromosome"/>
</dbReference>
<comment type="similarity">
    <text evidence="2">Belongs to the UPF0161 family.</text>
</comment>
<comment type="function">
    <text evidence="2">Could be involved in insertion of integral membrane proteins into the membrane.</text>
</comment>
<dbReference type="GO" id="GO:0005886">
    <property type="term" value="C:plasma membrane"/>
    <property type="evidence" value="ECO:0007669"/>
    <property type="project" value="UniProtKB-SubCell"/>
</dbReference>
<evidence type="ECO:0000256" key="1">
    <source>
        <dbReference type="ARBA" id="ARBA00023136"/>
    </source>
</evidence>
<keyword evidence="1 2" id="KW-0472">Membrane</keyword>
<protein>
    <recommendedName>
        <fullName evidence="2">Putative membrane protein insertion efficiency factor</fullName>
    </recommendedName>
</protein>
<dbReference type="HAMAP" id="MF_00386">
    <property type="entry name" value="UPF0161_YidD"/>
    <property type="match status" value="1"/>
</dbReference>
<evidence type="ECO:0000313" key="4">
    <source>
        <dbReference type="Proteomes" id="UP000515847"/>
    </source>
</evidence>
<dbReference type="AlphaFoldDB" id="A0A7G6E568"/>
<gene>
    <name evidence="3" type="primary">yidD</name>
    <name evidence="3" type="ORF">BR63_13485</name>
</gene>
<name>A0A7G6E568_THEFR</name>
<proteinExistence type="inferred from homology"/>
<dbReference type="InterPro" id="IPR002696">
    <property type="entry name" value="Membr_insert_effic_factor_YidD"/>
</dbReference>
<dbReference type="SMART" id="SM01234">
    <property type="entry name" value="Haemolytic"/>
    <property type="match status" value="1"/>
</dbReference>
<evidence type="ECO:0000313" key="3">
    <source>
        <dbReference type="EMBL" id="QNB47222.1"/>
    </source>
</evidence>
<dbReference type="EMBL" id="CP045798">
    <property type="protein sequence ID" value="QNB47222.1"/>
    <property type="molecule type" value="Genomic_DNA"/>
</dbReference>